<dbReference type="Proteomes" id="UP000011185">
    <property type="component" value="Unassembled WGS sequence"/>
</dbReference>
<accession>L7K0I9</accession>
<reference evidence="1 2" key="1">
    <citation type="journal article" date="2012" name="PLoS Pathog.">
        <title>The genome of the obligate intracellular parasite Trachipleistophora hominis: new insights into microsporidian genome dynamics and reductive evolution.</title>
        <authorList>
            <person name="Heinz E."/>
            <person name="Williams T.A."/>
            <person name="Nakjang S."/>
            <person name="Noel C.J."/>
            <person name="Swan D.C."/>
            <person name="Goldberg A.V."/>
            <person name="Harris S.R."/>
            <person name="Weinmaier T."/>
            <person name="Markert S."/>
            <person name="Becher D."/>
            <person name="Bernhardt J."/>
            <person name="Dagan T."/>
            <person name="Hacker C."/>
            <person name="Lucocq J.M."/>
            <person name="Schweder T."/>
            <person name="Rattei T."/>
            <person name="Hall N."/>
            <person name="Hirt R.P."/>
            <person name="Embley T.M."/>
        </authorList>
    </citation>
    <scope>NUCLEOTIDE SEQUENCE [LARGE SCALE GENOMIC DNA]</scope>
</reference>
<gene>
    <name evidence="1" type="ORF">THOM_0201</name>
</gene>
<dbReference type="VEuPathDB" id="MicrosporidiaDB:THOM_0201"/>
<organism evidence="1 2">
    <name type="scientific">Trachipleistophora hominis</name>
    <name type="common">Microsporidian parasite</name>
    <dbReference type="NCBI Taxonomy" id="72359"/>
    <lineage>
        <taxon>Eukaryota</taxon>
        <taxon>Fungi</taxon>
        <taxon>Fungi incertae sedis</taxon>
        <taxon>Microsporidia</taxon>
        <taxon>Pleistophoridae</taxon>
        <taxon>Trachipleistophora</taxon>
    </lineage>
</organism>
<sequence>MESDAILELLMDAKSKYLKHYNNIKMKKLVDEAKYIKSEMEAIQETADFTDITEEVSKKYIFLKNTYDFYMRVKRSYELSRFLKIQKCFFSKQSNINMPNKKEGEHYVFFSTILEEYTSNFPELDFNVQYIPLDHFVHFITLADCGIVMDGDEIHELKANKYYFMKKNIVKHLLDSNLIRIL</sequence>
<evidence type="ECO:0008006" key="3">
    <source>
        <dbReference type="Google" id="ProtNLM"/>
    </source>
</evidence>
<dbReference type="AlphaFoldDB" id="L7K0I9"/>
<dbReference type="InterPro" id="IPR036224">
    <property type="entry name" value="GINS_bundle-like_dom_sf"/>
</dbReference>
<name>L7K0I9_TRAHO</name>
<dbReference type="OMA" id="FPFINFM"/>
<evidence type="ECO:0000313" key="2">
    <source>
        <dbReference type="Proteomes" id="UP000011185"/>
    </source>
</evidence>
<keyword evidence="2" id="KW-1185">Reference proteome</keyword>
<evidence type="ECO:0000313" key="1">
    <source>
        <dbReference type="EMBL" id="ELQ76812.1"/>
    </source>
</evidence>
<proteinExistence type="predicted"/>
<dbReference type="OrthoDB" id="10252587at2759"/>
<dbReference type="InParanoid" id="L7K0I9"/>
<dbReference type="SUPFAM" id="SSF158573">
    <property type="entry name" value="GINS helical bundle-like"/>
    <property type="match status" value="1"/>
</dbReference>
<dbReference type="EMBL" id="JH993813">
    <property type="protein sequence ID" value="ELQ76812.1"/>
    <property type="molecule type" value="Genomic_DNA"/>
</dbReference>
<protein>
    <recommendedName>
        <fullName evidence="3">DNA replication complex GINS protein SLD5</fullName>
    </recommendedName>
</protein>
<dbReference type="HOGENOM" id="CLU_105494_0_0_1"/>
<dbReference type="STRING" id="72359.L7K0I9"/>